<proteinExistence type="predicted"/>
<protein>
    <submittedName>
        <fullName evidence="2">NAD(P)-binding protein</fullName>
    </submittedName>
</protein>
<reference evidence="2 3" key="1">
    <citation type="journal article" date="2016" name="Mol. Biol. Evol.">
        <title>Comparative Genomics of Early-Diverging Mushroom-Forming Fungi Provides Insights into the Origins of Lignocellulose Decay Capabilities.</title>
        <authorList>
            <person name="Nagy L.G."/>
            <person name="Riley R."/>
            <person name="Tritt A."/>
            <person name="Adam C."/>
            <person name="Daum C."/>
            <person name="Floudas D."/>
            <person name="Sun H."/>
            <person name="Yadav J.S."/>
            <person name="Pangilinan J."/>
            <person name="Larsson K.H."/>
            <person name="Matsuura K."/>
            <person name="Barry K."/>
            <person name="Labutti K."/>
            <person name="Kuo R."/>
            <person name="Ohm R.A."/>
            <person name="Bhattacharya S.S."/>
            <person name="Shirouzu T."/>
            <person name="Yoshinaga Y."/>
            <person name="Martin F.M."/>
            <person name="Grigoriev I.V."/>
            <person name="Hibbett D.S."/>
        </authorList>
    </citation>
    <scope>NUCLEOTIDE SEQUENCE [LARGE SCALE GENOMIC DNA]</scope>
    <source>
        <strain evidence="2 3">HHB12733</strain>
    </source>
</reference>
<dbReference type="Proteomes" id="UP000076842">
    <property type="component" value="Unassembled WGS sequence"/>
</dbReference>
<dbReference type="SUPFAM" id="SSF51735">
    <property type="entry name" value="NAD(P)-binding Rossmann-fold domains"/>
    <property type="match status" value="1"/>
</dbReference>
<gene>
    <name evidence="2" type="ORF">CALCODRAFT_501244</name>
</gene>
<sequence length="336" mass="35889">MSVPTPAATRKIVLCGAGFVATYIARALATHPGNRIQLVGRNPERSQQRLLSSGDLPAGVLLKPVQADITDSSTLGPAFEGASTVVSLVGLLRASPEEFDLVQHQGVRNVAEAARAAGANLVLFSAIGADTGSPLDYWRTKALGEAAARQVLGKRLTVLRPSLVFGPGDGFFARFARLAAVMPFLPVFGGGGARFQPVYAGDLARAVDICARRDADGEVDDAVGGTTFDAGGPDVFTYKELMQLVLKYSNLRRPIVSLPFALGKMQGAVLEQLPENLFTVTRSQVEQLKYDNVASLPEQGKLSFEELIRRFEGERGEEGGRLTSVHTVLPTYLGKH</sequence>
<dbReference type="PANTHER" id="PTHR12126:SF11">
    <property type="entry name" value="NADH DEHYDROGENASE [UBIQUINONE] 1 ALPHA SUBCOMPLEX SUBUNIT 9, MITOCHONDRIAL"/>
    <property type="match status" value="1"/>
</dbReference>
<dbReference type="GO" id="GO:0005739">
    <property type="term" value="C:mitochondrion"/>
    <property type="evidence" value="ECO:0007669"/>
    <property type="project" value="TreeGrafter"/>
</dbReference>
<evidence type="ECO:0000259" key="1">
    <source>
        <dbReference type="Pfam" id="PF01370"/>
    </source>
</evidence>
<dbReference type="PANTHER" id="PTHR12126">
    <property type="entry name" value="NADH-UBIQUINONE OXIDOREDUCTASE 39 KDA SUBUNIT-RELATED"/>
    <property type="match status" value="1"/>
</dbReference>
<keyword evidence="3" id="KW-1185">Reference proteome</keyword>
<dbReference type="InterPro" id="IPR036291">
    <property type="entry name" value="NAD(P)-bd_dom_sf"/>
</dbReference>
<dbReference type="Pfam" id="PF01370">
    <property type="entry name" value="Epimerase"/>
    <property type="match status" value="1"/>
</dbReference>
<dbReference type="GO" id="GO:0044877">
    <property type="term" value="F:protein-containing complex binding"/>
    <property type="evidence" value="ECO:0007669"/>
    <property type="project" value="TreeGrafter"/>
</dbReference>
<dbReference type="InParanoid" id="A0A165DQA4"/>
<dbReference type="CDD" id="cd05271">
    <property type="entry name" value="NDUFA9_like_SDR_a"/>
    <property type="match status" value="1"/>
</dbReference>
<dbReference type="AlphaFoldDB" id="A0A165DQA4"/>
<dbReference type="OrthoDB" id="275457at2759"/>
<accession>A0A165DQA4</accession>
<name>A0A165DQA4_9BASI</name>
<dbReference type="InterPro" id="IPR001509">
    <property type="entry name" value="Epimerase_deHydtase"/>
</dbReference>
<organism evidence="2 3">
    <name type="scientific">Calocera cornea HHB12733</name>
    <dbReference type="NCBI Taxonomy" id="1353952"/>
    <lineage>
        <taxon>Eukaryota</taxon>
        <taxon>Fungi</taxon>
        <taxon>Dikarya</taxon>
        <taxon>Basidiomycota</taxon>
        <taxon>Agaricomycotina</taxon>
        <taxon>Dacrymycetes</taxon>
        <taxon>Dacrymycetales</taxon>
        <taxon>Dacrymycetaceae</taxon>
        <taxon>Calocera</taxon>
    </lineage>
</organism>
<evidence type="ECO:0000313" key="2">
    <source>
        <dbReference type="EMBL" id="KZT53299.1"/>
    </source>
</evidence>
<feature type="domain" description="NAD-dependent epimerase/dehydratase" evidence="1">
    <location>
        <begin position="15"/>
        <end position="217"/>
    </location>
</feature>
<evidence type="ECO:0000313" key="3">
    <source>
        <dbReference type="Proteomes" id="UP000076842"/>
    </source>
</evidence>
<dbReference type="EMBL" id="KV424041">
    <property type="protein sequence ID" value="KZT53299.1"/>
    <property type="molecule type" value="Genomic_DNA"/>
</dbReference>
<dbReference type="STRING" id="1353952.A0A165DQA4"/>
<dbReference type="Gene3D" id="3.40.50.720">
    <property type="entry name" value="NAD(P)-binding Rossmann-like Domain"/>
    <property type="match status" value="1"/>
</dbReference>
<dbReference type="InterPro" id="IPR051207">
    <property type="entry name" value="ComplexI_NDUFA9_subunit"/>
</dbReference>